<gene>
    <name evidence="2" type="ORF">ELI19_04050</name>
</gene>
<sequence>MSARSSRRSSPLRYQKRIRLLDARPRRMAGEGNATSVALGLVYPTLNQFSRDYARQFGLPPSEDMALLRGHRFEWPMPRVSLQLLSWRDDRRP</sequence>
<evidence type="ECO:0000313" key="2">
    <source>
        <dbReference type="EMBL" id="TAW28715.1"/>
    </source>
</evidence>
<name>A0ABD7PP74_RHILE</name>
<dbReference type="AlphaFoldDB" id="A0ABD7PP74"/>
<feature type="domain" description="HTH araC/xylS-type" evidence="1">
    <location>
        <begin position="1"/>
        <end position="67"/>
    </location>
</feature>
<dbReference type="Gene3D" id="1.10.10.60">
    <property type="entry name" value="Homeodomain-like"/>
    <property type="match status" value="1"/>
</dbReference>
<proteinExistence type="predicted"/>
<accession>A0ABD7PP74</accession>
<comment type="caution">
    <text evidence="2">The sequence shown here is derived from an EMBL/GenBank/DDBJ whole genome shotgun (WGS) entry which is preliminary data.</text>
</comment>
<dbReference type="PROSITE" id="PS01124">
    <property type="entry name" value="HTH_ARAC_FAMILY_2"/>
    <property type="match status" value="1"/>
</dbReference>
<dbReference type="InterPro" id="IPR018060">
    <property type="entry name" value="HTH_AraC"/>
</dbReference>
<evidence type="ECO:0000259" key="1">
    <source>
        <dbReference type="PROSITE" id="PS01124"/>
    </source>
</evidence>
<evidence type="ECO:0000313" key="3">
    <source>
        <dbReference type="Proteomes" id="UP000292036"/>
    </source>
</evidence>
<dbReference type="EMBL" id="SIPS01000001">
    <property type="protein sequence ID" value="TAW28715.1"/>
    <property type="molecule type" value="Genomic_DNA"/>
</dbReference>
<protein>
    <submittedName>
        <fullName evidence="2">AraC family transcriptional regulator</fullName>
    </submittedName>
</protein>
<organism evidence="2 3">
    <name type="scientific">Rhizobium leguminosarum</name>
    <dbReference type="NCBI Taxonomy" id="384"/>
    <lineage>
        <taxon>Bacteria</taxon>
        <taxon>Pseudomonadati</taxon>
        <taxon>Pseudomonadota</taxon>
        <taxon>Alphaproteobacteria</taxon>
        <taxon>Hyphomicrobiales</taxon>
        <taxon>Rhizobiaceae</taxon>
        <taxon>Rhizobium/Agrobacterium group</taxon>
        <taxon>Rhizobium</taxon>
    </lineage>
</organism>
<reference evidence="2 3" key="1">
    <citation type="submission" date="2019-02" db="EMBL/GenBank/DDBJ databases">
        <title>The genomic architecture of introgression among sibling species of bacteria.</title>
        <authorList>
            <person name="Cavassim M.I.A."/>
            <person name="Moeskjaer S."/>
            <person name="Moslemi C."/>
            <person name="Fields B."/>
            <person name="Bachmann A."/>
            <person name="Vilhjalmsson B."/>
            <person name="Schierup M.H."/>
            <person name="Young J.P.W."/>
            <person name="Andersen S.U."/>
        </authorList>
    </citation>
    <scope>NUCLEOTIDE SEQUENCE [LARGE SCALE GENOMIC DNA]</scope>
    <source>
        <strain evidence="2 3">SM151B</strain>
    </source>
</reference>
<dbReference type="Proteomes" id="UP000292036">
    <property type="component" value="Unassembled WGS sequence"/>
</dbReference>